<dbReference type="InterPro" id="IPR023393">
    <property type="entry name" value="START-like_dom_sf"/>
</dbReference>
<dbReference type="Proteomes" id="UP000187059">
    <property type="component" value="Chromosome"/>
</dbReference>
<dbReference type="SUPFAM" id="SSF55961">
    <property type="entry name" value="Bet v1-like"/>
    <property type="match status" value="1"/>
</dbReference>
<dbReference type="PANTHER" id="PTHR38588:SF1">
    <property type="entry name" value="BLL0334 PROTEIN"/>
    <property type="match status" value="1"/>
</dbReference>
<dbReference type="Pfam" id="PF06240">
    <property type="entry name" value="COXG"/>
    <property type="match status" value="1"/>
</dbReference>
<dbReference type="CDD" id="cd05018">
    <property type="entry name" value="CoxG"/>
    <property type="match status" value="1"/>
</dbReference>
<dbReference type="Gene3D" id="3.30.530.20">
    <property type="match status" value="1"/>
</dbReference>
<evidence type="ECO:0008006" key="3">
    <source>
        <dbReference type="Google" id="ProtNLM"/>
    </source>
</evidence>
<reference evidence="1 2" key="1">
    <citation type="submission" date="2016-04" db="EMBL/GenBank/DDBJ databases">
        <title>Deep-sea bacteria in the southern Pacific.</title>
        <authorList>
            <person name="Tang K."/>
        </authorList>
    </citation>
    <scope>NUCLEOTIDE SEQUENCE [LARGE SCALE GENOMIC DNA]</scope>
    <source>
        <strain evidence="1 2">JLT2014</strain>
    </source>
</reference>
<sequence>MDFDGTYHLNATPTEVWQALNSEDILARSIPGCDRVEKQEDGSFVASVILRIGPIKARFHGTVRIEEISPLQQYLLEGEGKGGVAGFARGEARLDLLPEDTGTRLTYHVQARIGGKIAQLGNRMLQSTVQKLSDTFFQNLTAALEQETTDIATEAQT</sequence>
<dbReference type="EMBL" id="CP015093">
    <property type="protein sequence ID" value="APZ53591.1"/>
    <property type="molecule type" value="Genomic_DNA"/>
</dbReference>
<evidence type="ECO:0000313" key="2">
    <source>
        <dbReference type="Proteomes" id="UP000187059"/>
    </source>
</evidence>
<proteinExistence type="predicted"/>
<organism evidence="1 2">
    <name type="scientific">Salipiger abyssi</name>
    <dbReference type="NCBI Taxonomy" id="1250539"/>
    <lineage>
        <taxon>Bacteria</taxon>
        <taxon>Pseudomonadati</taxon>
        <taxon>Pseudomonadota</taxon>
        <taxon>Alphaproteobacteria</taxon>
        <taxon>Rhodobacterales</taxon>
        <taxon>Roseobacteraceae</taxon>
        <taxon>Salipiger</taxon>
    </lineage>
</organism>
<accession>A0A1P8UW28</accession>
<dbReference type="InterPro" id="IPR010419">
    <property type="entry name" value="CO_DH_gsu"/>
</dbReference>
<dbReference type="STRING" id="1250539.Ga0080574_TMP3257"/>
<name>A0A1P8UW28_9RHOB</name>
<evidence type="ECO:0000313" key="1">
    <source>
        <dbReference type="EMBL" id="APZ53591.1"/>
    </source>
</evidence>
<dbReference type="PANTHER" id="PTHR38588">
    <property type="entry name" value="BLL0334 PROTEIN"/>
    <property type="match status" value="1"/>
</dbReference>
<dbReference type="OrthoDB" id="9787428at2"/>
<keyword evidence="2" id="KW-1185">Reference proteome</keyword>
<dbReference type="AlphaFoldDB" id="A0A1P8UW28"/>
<dbReference type="RefSeq" id="WP_076702162.1">
    <property type="nucleotide sequence ID" value="NZ_CP015093.1"/>
</dbReference>
<protein>
    <recommendedName>
        <fullName evidence="3">Carbon monoxide dehydrogenase subunit G</fullName>
    </recommendedName>
</protein>
<dbReference type="KEGG" id="paby:Ga0080574_TMP3257"/>
<gene>
    <name evidence="1" type="ORF">Ga0080574_TMP3257</name>
</gene>